<feature type="domain" description="Apoptosis Bim N-terminal" evidence="2">
    <location>
        <begin position="137"/>
        <end position="172"/>
    </location>
</feature>
<protein>
    <submittedName>
        <fullName evidence="4">Bcl2-like 11</fullName>
    </submittedName>
</protein>
<feature type="domain" description="Bcl-x interacting BH3" evidence="3">
    <location>
        <begin position="176"/>
        <end position="211"/>
    </location>
</feature>
<dbReference type="Pfam" id="PF08945">
    <property type="entry name" value="Bclx_interact"/>
    <property type="match status" value="1"/>
</dbReference>
<dbReference type="Ensembl" id="ENSRNOT00000113569.1">
    <property type="protein sequence ID" value="ENSRNOP00000080342.1"/>
    <property type="gene ID" value="ENSRNOG00000016551.9"/>
</dbReference>
<feature type="compositionally biased region" description="Polar residues" evidence="1">
    <location>
        <begin position="167"/>
        <end position="179"/>
    </location>
</feature>
<dbReference type="InterPro" id="IPR014771">
    <property type="entry name" value="Apoptosis_Bim_N"/>
</dbReference>
<name>A0A8I5ZPX5_RAT</name>
<dbReference type="Pfam" id="PF06773">
    <property type="entry name" value="Bim_N"/>
    <property type="match status" value="1"/>
</dbReference>
<organism evidence="4 5">
    <name type="scientific">Rattus norvegicus</name>
    <name type="common">Rat</name>
    <dbReference type="NCBI Taxonomy" id="10116"/>
    <lineage>
        <taxon>Eukaryota</taxon>
        <taxon>Metazoa</taxon>
        <taxon>Chordata</taxon>
        <taxon>Craniata</taxon>
        <taxon>Vertebrata</taxon>
        <taxon>Euteleostomi</taxon>
        <taxon>Mammalia</taxon>
        <taxon>Eutheria</taxon>
        <taxon>Euarchontoglires</taxon>
        <taxon>Glires</taxon>
        <taxon>Rodentia</taxon>
        <taxon>Myomorpha</taxon>
        <taxon>Muroidea</taxon>
        <taxon>Muridae</taxon>
        <taxon>Murinae</taxon>
        <taxon>Rattus</taxon>
    </lineage>
</organism>
<keyword evidence="5" id="KW-1185">Reference proteome</keyword>
<dbReference type="InterPro" id="IPR015040">
    <property type="entry name" value="Bcl-x_interacting_BH3_dom"/>
</dbReference>
<feature type="region of interest" description="Disordered" evidence="1">
    <location>
        <begin position="131"/>
        <end position="189"/>
    </location>
</feature>
<sequence length="243" mass="26373">LSQPARASGLGAVGGGTYLPACPGRTERGAEPAVIGRRSGGSVRAEWLGQAAFTSLPAGTGSTACWSSAVLAAAAVVVAVTGFLQPLRELCSTWIHTTSAAPAATASAPFPWPSSTQCLTLILGLRNARKKDQMAKQPSDVNSECDREGGQLQPAERPPQLRPGAPTSLQTESQASIRQSQEEPEDLRPEIRIAQELRRIGDEFNETYTRRAFANDYREAEDHPQMVILQLLRFIFRLVWRRH</sequence>
<evidence type="ECO:0000313" key="5">
    <source>
        <dbReference type="Proteomes" id="UP000002494"/>
    </source>
</evidence>
<reference evidence="4" key="2">
    <citation type="submission" date="2025-03" db="UniProtKB">
        <authorList>
            <consortium name="Ensembl"/>
        </authorList>
    </citation>
    <scope>IDENTIFICATION</scope>
    <source>
        <strain evidence="4">Brown Norway</strain>
    </source>
</reference>
<dbReference type="RGD" id="628774">
    <property type="gene designation" value="Bcl2l11"/>
</dbReference>
<gene>
    <name evidence="4 6" type="primary">Bcl2l11</name>
</gene>
<dbReference type="Proteomes" id="UP000002494">
    <property type="component" value="Chromosome 3"/>
</dbReference>
<accession>A0A8I5ZPX5</accession>
<proteinExistence type="predicted"/>
<evidence type="ECO:0000313" key="6">
    <source>
        <dbReference type="RGD" id="628774"/>
    </source>
</evidence>
<evidence type="ECO:0000256" key="1">
    <source>
        <dbReference type="SAM" id="MobiDB-lite"/>
    </source>
</evidence>
<reference evidence="4" key="1">
    <citation type="journal article" date="2004" name="Nature">
        <title>Genome sequence of the Brown Norway rat yields insights into mammalian evolution.</title>
        <authorList>
            <consortium name="Rat Genome Sequencing Project Consortium"/>
            <person name="Gibbs R.A."/>
            <person name="Weinstock G.M."/>
            <person name="Metzker M.L."/>
            <person name="Muzny D.M."/>
            <person name="Sodergren E.J."/>
            <person name="Scherer S."/>
            <person name="Scott G."/>
            <person name="Steffen D."/>
            <person name="Worley K.C."/>
            <person name="Burch P.E."/>
            <person name="Okwuonu G."/>
            <person name="Hines S."/>
            <person name="Lewis L."/>
            <person name="Deramo C."/>
            <person name="Delgado O."/>
            <person name="Dugan-Rocha S."/>
            <person name="Miner G."/>
            <person name="Morgan M."/>
            <person name="Hawes A."/>
            <person name="Gill R."/>
            <person name="Holt R.A."/>
            <person name="Adams M.D."/>
            <person name="Amanatides P.G."/>
            <person name="Baden-Tillson H."/>
            <person name="Barnstead M."/>
            <person name="Chin S."/>
            <person name="Evans C.A."/>
            <person name="Ferriera S."/>
            <person name="Fosler C."/>
            <person name="Glodek A."/>
            <person name="Gu Z."/>
            <person name="Jennings D."/>
            <person name="Kraft C.L."/>
            <person name="Nguyen T."/>
            <person name="Pfannkoch C.M."/>
            <person name="Sitter C."/>
            <person name="Sutton G.G."/>
            <person name="Venter J.C."/>
            <person name="Woodage T."/>
            <person name="Smith D."/>
            <person name="Lee H.-M."/>
            <person name="Gustafson E."/>
            <person name="Cahill P."/>
            <person name="Kana A."/>
            <person name="Doucette-Stamm L."/>
            <person name="Weinstock K."/>
            <person name="Fechtel K."/>
            <person name="Weiss R.B."/>
            <person name="Dunn D.M."/>
            <person name="Green E.D."/>
            <person name="Blakesley R.W."/>
            <person name="Bouffard G.G."/>
            <person name="De Jong P.J."/>
            <person name="Osoegawa K."/>
            <person name="Zhu B."/>
            <person name="Marra M."/>
            <person name="Schein J."/>
            <person name="Bosdet I."/>
            <person name="Fjell C."/>
            <person name="Jones S."/>
            <person name="Krzywinski M."/>
            <person name="Mathewson C."/>
            <person name="Siddiqui A."/>
            <person name="Wye N."/>
            <person name="McPherson J."/>
            <person name="Zhao S."/>
            <person name="Fraser C.M."/>
            <person name="Shetty J."/>
            <person name="Shatsman S."/>
            <person name="Geer K."/>
            <person name="Chen Y."/>
            <person name="Abramzon S."/>
            <person name="Nierman W.C."/>
            <person name="Havlak P.H."/>
            <person name="Chen R."/>
            <person name="Durbin K.J."/>
            <person name="Egan A."/>
            <person name="Ren Y."/>
            <person name="Song X.-Z."/>
            <person name="Li B."/>
            <person name="Liu Y."/>
            <person name="Qin X."/>
            <person name="Cawley S."/>
            <person name="Cooney A.J."/>
            <person name="D'Souza L.M."/>
            <person name="Martin K."/>
            <person name="Wu J.Q."/>
            <person name="Gonzalez-Garay M.L."/>
            <person name="Jackson A.R."/>
            <person name="Kalafus K.J."/>
            <person name="McLeod M.P."/>
            <person name="Milosavljevic A."/>
            <person name="Virk D."/>
            <person name="Volkov A."/>
            <person name="Wheeler D.A."/>
            <person name="Zhang Z."/>
            <person name="Bailey J.A."/>
            <person name="Eichler E.E."/>
            <person name="Tuzun E."/>
            <person name="Birney E."/>
            <person name="Mongin E."/>
            <person name="Ureta-Vidal A."/>
            <person name="Woodwark C."/>
            <person name="Zdobnov E."/>
            <person name="Bork P."/>
            <person name="Suyama M."/>
            <person name="Torrents D."/>
            <person name="Alexandersson M."/>
            <person name="Trask B.J."/>
            <person name="Young J.M."/>
            <person name="Huang H."/>
            <person name="Wang H."/>
            <person name="Xing H."/>
            <person name="Daniels S."/>
            <person name="Gietzen D."/>
            <person name="Schmidt J."/>
            <person name="Stevens K."/>
            <person name="Vitt U."/>
            <person name="Wingrove J."/>
            <person name="Camara F."/>
            <person name="Mar Alba M."/>
            <person name="Abril J.F."/>
            <person name="Guigo R."/>
            <person name="Smit A."/>
            <person name="Dubchak I."/>
            <person name="Rubin E.M."/>
            <person name="Couronne O."/>
            <person name="Poliakov A."/>
            <person name="Huebner N."/>
            <person name="Ganten D."/>
            <person name="Goesele C."/>
            <person name="Hummel O."/>
            <person name="Kreitler T."/>
            <person name="Lee Y.-A."/>
            <person name="Monti J."/>
            <person name="Schulz H."/>
            <person name="Zimdahl H."/>
            <person name="Himmelbauer H."/>
            <person name="Lehrach H."/>
            <person name="Jacob H.J."/>
            <person name="Bromberg S."/>
            <person name="Gullings-Handley J."/>
            <person name="Jensen-Seaman M.I."/>
            <person name="Kwitek A.E."/>
            <person name="Lazar J."/>
            <person name="Pasko D."/>
            <person name="Tonellato P.J."/>
            <person name="Twigger S."/>
            <person name="Ponting C.P."/>
            <person name="Duarte J.M."/>
            <person name="Rice S."/>
            <person name="Goodstadt L."/>
            <person name="Beatson S.A."/>
            <person name="Emes R.D."/>
            <person name="Winter E.E."/>
            <person name="Webber C."/>
            <person name="Brandt P."/>
            <person name="Nyakatura G."/>
            <person name="Adetobi M."/>
            <person name="Chiaromonte F."/>
            <person name="Elnitski L."/>
            <person name="Eswara P."/>
            <person name="Hardison R.C."/>
            <person name="Hou M."/>
            <person name="Kolbe D."/>
            <person name="Makova K."/>
            <person name="Miller W."/>
            <person name="Nekrutenko A."/>
            <person name="Riemer C."/>
            <person name="Schwartz S."/>
            <person name="Taylor J."/>
            <person name="Yang S."/>
            <person name="Zhang Y."/>
            <person name="Lindpaintner K."/>
            <person name="Andrews T.D."/>
            <person name="Caccamo M."/>
            <person name="Clamp M."/>
            <person name="Clarke L."/>
            <person name="Curwen V."/>
            <person name="Durbin R.M."/>
            <person name="Eyras E."/>
            <person name="Searle S.M."/>
            <person name="Cooper G.M."/>
            <person name="Batzoglou S."/>
            <person name="Brudno M."/>
            <person name="Sidow A."/>
            <person name="Stone E.A."/>
            <person name="Payseur B.A."/>
            <person name="Bourque G."/>
            <person name="Lopez-Otin C."/>
            <person name="Puente X.S."/>
            <person name="Chakrabarti K."/>
            <person name="Chatterji S."/>
            <person name="Dewey C."/>
            <person name="Pachter L."/>
            <person name="Bray N."/>
            <person name="Yap V.B."/>
            <person name="Caspi A."/>
            <person name="Tesler G."/>
            <person name="Pevzner P.A."/>
            <person name="Haussler D."/>
            <person name="Roskin K.M."/>
            <person name="Baertsch R."/>
            <person name="Clawson H."/>
            <person name="Furey T.S."/>
            <person name="Hinrichs A.S."/>
            <person name="Karolchik D."/>
            <person name="Kent W.J."/>
            <person name="Rosenbloom K.R."/>
            <person name="Trumbower H."/>
            <person name="Weirauch M."/>
            <person name="Cooper D.N."/>
            <person name="Stenson P.D."/>
            <person name="Ma B."/>
            <person name="Brent M."/>
            <person name="Arumugam M."/>
            <person name="Shteynberg D."/>
            <person name="Copley R.R."/>
            <person name="Taylor M.S."/>
            <person name="Riethman H."/>
            <person name="Mudunuri U."/>
            <person name="Peterson J."/>
            <person name="Guyer M."/>
            <person name="Felsenfeld A."/>
            <person name="Old S."/>
            <person name="Mockrin S."/>
            <person name="Collins F.S."/>
        </authorList>
    </citation>
    <scope>NUCLEOTIDE SEQUENCE [LARGE SCALE GENOMIC DNA]</scope>
    <source>
        <strain evidence="4">Brown Norway</strain>
    </source>
</reference>
<evidence type="ECO:0000313" key="4">
    <source>
        <dbReference type="Ensembl" id="ENSRNOP00000080342.1"/>
    </source>
</evidence>
<dbReference type="AlphaFoldDB" id="A0A8I5ZPX5"/>
<evidence type="ECO:0000259" key="3">
    <source>
        <dbReference type="Pfam" id="PF08945"/>
    </source>
</evidence>
<evidence type="ECO:0000259" key="2">
    <source>
        <dbReference type="Pfam" id="PF06773"/>
    </source>
</evidence>
<dbReference type="GeneTree" id="ENSGT00390000003178"/>